<sequence>MNRQEPKEQKLSLLHERMEQLSRMLDELDPEKTEVEDIDRLLGMLDDLENQCQAYREQHGN</sequence>
<keyword evidence="2" id="KW-1185">Reference proteome</keyword>
<gene>
    <name evidence="1" type="ordered locus">Bsel_2763</name>
</gene>
<dbReference type="InterPro" id="IPR047670">
    <property type="entry name" value="YfjT-like"/>
</dbReference>
<accession>D6XYI7</accession>
<dbReference type="OrthoDB" id="2990422at2"/>
<dbReference type="RefSeq" id="WP_013173670.1">
    <property type="nucleotide sequence ID" value="NC_014219.1"/>
</dbReference>
<evidence type="ECO:0000313" key="1">
    <source>
        <dbReference type="EMBL" id="ADI00256.1"/>
    </source>
</evidence>
<dbReference type="KEGG" id="bse:Bsel_2763"/>
<dbReference type="Proteomes" id="UP000000271">
    <property type="component" value="Chromosome"/>
</dbReference>
<dbReference type="NCBIfam" id="NF040878">
    <property type="entry name" value="SE1561_fam"/>
    <property type="match status" value="1"/>
</dbReference>
<protein>
    <submittedName>
        <fullName evidence="1">Uncharacterized protein</fullName>
    </submittedName>
</protein>
<reference evidence="1" key="1">
    <citation type="submission" date="2009-10" db="EMBL/GenBank/DDBJ databases">
        <title>Complete sequence of Bacillus selenitireducens MLS10.</title>
        <authorList>
            <consortium name="US DOE Joint Genome Institute"/>
            <person name="Lucas S."/>
            <person name="Copeland A."/>
            <person name="Lapidus A."/>
            <person name="Glavina del Rio T."/>
            <person name="Dalin E."/>
            <person name="Tice H."/>
            <person name="Bruce D."/>
            <person name="Goodwin L."/>
            <person name="Pitluck S."/>
            <person name="Sims D."/>
            <person name="Brettin T."/>
            <person name="Detter J.C."/>
            <person name="Han C."/>
            <person name="Larimer F."/>
            <person name="Land M."/>
            <person name="Hauser L."/>
            <person name="Kyrpides N."/>
            <person name="Ovchinnikova G."/>
            <person name="Stolz J."/>
        </authorList>
    </citation>
    <scope>NUCLEOTIDE SEQUENCE [LARGE SCALE GENOMIC DNA]</scope>
    <source>
        <strain evidence="1">MLS10</strain>
    </source>
</reference>
<dbReference type="EMBL" id="CP001791">
    <property type="protein sequence ID" value="ADI00256.1"/>
    <property type="molecule type" value="Genomic_DNA"/>
</dbReference>
<name>D6XYI7_BACIE</name>
<dbReference type="HOGENOM" id="CLU_196510_0_0_9"/>
<dbReference type="STRING" id="439292.Bsel_2763"/>
<proteinExistence type="predicted"/>
<organism evidence="1 2">
    <name type="scientific">Bacillus selenitireducens (strain ATCC 700615 / DSM 15326 / MLS10)</name>
    <dbReference type="NCBI Taxonomy" id="439292"/>
    <lineage>
        <taxon>Bacteria</taxon>
        <taxon>Bacillati</taxon>
        <taxon>Bacillota</taxon>
        <taxon>Bacilli</taxon>
        <taxon>Bacillales</taxon>
        <taxon>Bacillaceae</taxon>
        <taxon>Salisediminibacterium</taxon>
    </lineage>
</organism>
<evidence type="ECO:0000313" key="2">
    <source>
        <dbReference type="Proteomes" id="UP000000271"/>
    </source>
</evidence>
<dbReference type="AlphaFoldDB" id="D6XYI7"/>